<dbReference type="EMBL" id="JABEZY010000011">
    <property type="protein sequence ID" value="MBA0749478.1"/>
    <property type="molecule type" value="Genomic_DNA"/>
</dbReference>
<gene>
    <name evidence="1" type="ORF">Gogos_003398</name>
</gene>
<evidence type="ECO:0000313" key="1">
    <source>
        <dbReference type="EMBL" id="MBA0749478.1"/>
    </source>
</evidence>
<dbReference type="Proteomes" id="UP000593579">
    <property type="component" value="Unassembled WGS sequence"/>
</dbReference>
<accession>A0A7J9CM97</accession>
<comment type="caution">
    <text evidence="1">The sequence shown here is derived from an EMBL/GenBank/DDBJ whole genome shotgun (WGS) entry which is preliminary data.</text>
</comment>
<proteinExistence type="predicted"/>
<name>A0A7J9CM97_GOSGO</name>
<sequence>MDFLINWKTMRPYEYGLRKHNKRRATA</sequence>
<protein>
    <submittedName>
        <fullName evidence="1">Uncharacterized protein</fullName>
    </submittedName>
</protein>
<reference evidence="1 2" key="1">
    <citation type="journal article" date="2019" name="Genome Biol. Evol.">
        <title>Insights into the evolution of the New World diploid cottons (Gossypium, subgenus Houzingenia) based on genome sequencing.</title>
        <authorList>
            <person name="Grover C.E."/>
            <person name="Arick M.A. 2nd"/>
            <person name="Thrash A."/>
            <person name="Conover J.L."/>
            <person name="Sanders W.S."/>
            <person name="Peterson D.G."/>
            <person name="Frelichowski J.E."/>
            <person name="Scheffler J.A."/>
            <person name="Scheffler B.E."/>
            <person name="Wendel J.F."/>
        </authorList>
    </citation>
    <scope>NUCLEOTIDE SEQUENCE [LARGE SCALE GENOMIC DNA]</scope>
    <source>
        <strain evidence="1">5</strain>
        <tissue evidence="1">Leaf</tissue>
    </source>
</reference>
<dbReference type="AlphaFoldDB" id="A0A7J9CM97"/>
<evidence type="ECO:0000313" key="2">
    <source>
        <dbReference type="Proteomes" id="UP000593579"/>
    </source>
</evidence>
<organism evidence="1 2">
    <name type="scientific">Gossypium gossypioides</name>
    <name type="common">Mexican cotton</name>
    <name type="synonym">Selera gossypioides</name>
    <dbReference type="NCBI Taxonomy" id="34282"/>
    <lineage>
        <taxon>Eukaryota</taxon>
        <taxon>Viridiplantae</taxon>
        <taxon>Streptophyta</taxon>
        <taxon>Embryophyta</taxon>
        <taxon>Tracheophyta</taxon>
        <taxon>Spermatophyta</taxon>
        <taxon>Magnoliopsida</taxon>
        <taxon>eudicotyledons</taxon>
        <taxon>Gunneridae</taxon>
        <taxon>Pentapetalae</taxon>
        <taxon>rosids</taxon>
        <taxon>malvids</taxon>
        <taxon>Malvales</taxon>
        <taxon>Malvaceae</taxon>
        <taxon>Malvoideae</taxon>
        <taxon>Gossypium</taxon>
    </lineage>
</organism>
<keyword evidence="2" id="KW-1185">Reference proteome</keyword>